<dbReference type="PROSITE" id="PS00107">
    <property type="entry name" value="PROTEIN_KINASE_ATP"/>
    <property type="match status" value="1"/>
</dbReference>
<dbReference type="SUPFAM" id="SSF56112">
    <property type="entry name" value="Protein kinase-like (PK-like)"/>
    <property type="match status" value="1"/>
</dbReference>
<keyword evidence="19" id="KW-1185">Reference proteome</keyword>
<dbReference type="CDD" id="cd00317">
    <property type="entry name" value="cyclophilin"/>
    <property type="match status" value="1"/>
</dbReference>
<keyword evidence="13" id="KW-0143">Chaperone</keyword>
<evidence type="ECO:0000256" key="4">
    <source>
        <dbReference type="ARBA" id="ARBA00007365"/>
    </source>
</evidence>
<evidence type="ECO:0000256" key="14">
    <source>
        <dbReference type="PROSITE-ProRule" id="PRU10141"/>
    </source>
</evidence>
<dbReference type="PROSITE" id="PS50072">
    <property type="entry name" value="CSA_PPIASE_2"/>
    <property type="match status" value="1"/>
</dbReference>
<comment type="caution">
    <text evidence="18">The sequence shown here is derived from an EMBL/GenBank/DDBJ whole genome shotgun (WGS) entry which is preliminary data.</text>
</comment>
<feature type="domain" description="PPIase cyclophilin-type" evidence="17">
    <location>
        <begin position="503"/>
        <end position="645"/>
    </location>
</feature>
<dbReference type="InterPro" id="IPR024788">
    <property type="entry name" value="Malectin-like_Carb-bd_dom"/>
</dbReference>
<organism evidence="18 19">
    <name type="scientific">Nepenthes gracilis</name>
    <name type="common">Slender pitcher plant</name>
    <dbReference type="NCBI Taxonomy" id="150966"/>
    <lineage>
        <taxon>Eukaryota</taxon>
        <taxon>Viridiplantae</taxon>
        <taxon>Streptophyta</taxon>
        <taxon>Embryophyta</taxon>
        <taxon>Tracheophyta</taxon>
        <taxon>Spermatophyta</taxon>
        <taxon>Magnoliopsida</taxon>
        <taxon>eudicotyledons</taxon>
        <taxon>Gunneridae</taxon>
        <taxon>Pentapetalae</taxon>
        <taxon>Caryophyllales</taxon>
        <taxon>Nepenthaceae</taxon>
        <taxon>Nepenthes</taxon>
    </lineage>
</organism>
<dbReference type="FunFam" id="2.60.120.430:FF:000007">
    <property type="entry name" value="FERONIA receptor-like kinase"/>
    <property type="match status" value="1"/>
</dbReference>
<evidence type="ECO:0000256" key="7">
    <source>
        <dbReference type="ARBA" id="ARBA00022679"/>
    </source>
</evidence>
<protein>
    <recommendedName>
        <fullName evidence="5">peptidylprolyl isomerase</fullName>
        <ecNumber evidence="5">5.2.1.8</ecNumber>
    </recommendedName>
</protein>
<dbReference type="Gene3D" id="2.60.120.430">
    <property type="entry name" value="Galactose-binding lectin"/>
    <property type="match status" value="1"/>
</dbReference>
<keyword evidence="8 14" id="KW-0547">Nucleotide-binding</keyword>
<dbReference type="Pfam" id="PF12819">
    <property type="entry name" value="Malectin_like"/>
    <property type="match status" value="1"/>
</dbReference>
<evidence type="ECO:0000256" key="8">
    <source>
        <dbReference type="ARBA" id="ARBA00022741"/>
    </source>
</evidence>
<dbReference type="InterPro" id="IPR011009">
    <property type="entry name" value="Kinase-like_dom_sf"/>
</dbReference>
<dbReference type="GO" id="GO:0003755">
    <property type="term" value="F:peptidyl-prolyl cis-trans isomerase activity"/>
    <property type="evidence" value="ECO:0007669"/>
    <property type="project" value="UniProtKB-KW"/>
</dbReference>
<comment type="subcellular location">
    <subcellularLocation>
        <location evidence="3">Membrane</location>
        <topology evidence="3">Single-pass membrane protein</topology>
    </subcellularLocation>
</comment>
<dbReference type="PRINTS" id="PR00153">
    <property type="entry name" value="CSAPPISMRASE"/>
</dbReference>
<evidence type="ECO:0000256" key="5">
    <source>
        <dbReference type="ARBA" id="ARBA00013194"/>
    </source>
</evidence>
<dbReference type="InterPro" id="IPR017441">
    <property type="entry name" value="Protein_kinase_ATP_BS"/>
</dbReference>
<evidence type="ECO:0000313" key="19">
    <source>
        <dbReference type="Proteomes" id="UP001279734"/>
    </source>
</evidence>
<reference evidence="18" key="1">
    <citation type="submission" date="2023-05" db="EMBL/GenBank/DDBJ databases">
        <title>Nepenthes gracilis genome sequencing.</title>
        <authorList>
            <person name="Fukushima K."/>
        </authorList>
    </citation>
    <scope>NUCLEOTIDE SEQUENCE</scope>
    <source>
        <strain evidence="18">SING2019-196</strain>
    </source>
</reference>
<dbReference type="FunFam" id="2.40.100.10:FF:000074">
    <property type="entry name" value="Peptidyl-prolyl cis-trans isomerase"/>
    <property type="match status" value="1"/>
</dbReference>
<keyword evidence="11" id="KW-0809">Transit peptide</keyword>
<keyword evidence="12" id="KW-0413">Isomerase</keyword>
<dbReference type="InterPro" id="IPR029000">
    <property type="entry name" value="Cyclophilin-like_dom_sf"/>
</dbReference>
<dbReference type="InterPro" id="IPR002130">
    <property type="entry name" value="Cyclophilin-type_PPIase_dom"/>
</dbReference>
<dbReference type="EC" id="5.2.1.8" evidence="5"/>
<evidence type="ECO:0000259" key="16">
    <source>
        <dbReference type="PROSITE" id="PS50011"/>
    </source>
</evidence>
<evidence type="ECO:0000256" key="6">
    <source>
        <dbReference type="ARBA" id="ARBA00022527"/>
    </source>
</evidence>
<accession>A0AAD3TAT5</accession>
<dbReference type="SUPFAM" id="SSF50891">
    <property type="entry name" value="Cyclophilin-like"/>
    <property type="match status" value="1"/>
</dbReference>
<evidence type="ECO:0000256" key="9">
    <source>
        <dbReference type="ARBA" id="ARBA00022777"/>
    </source>
</evidence>
<dbReference type="Proteomes" id="UP001279734">
    <property type="component" value="Unassembled WGS sequence"/>
</dbReference>
<feature type="binding site" evidence="14">
    <location>
        <position position="368"/>
    </location>
    <ligand>
        <name>ATP</name>
        <dbReference type="ChEBI" id="CHEBI:30616"/>
    </ligand>
</feature>
<keyword evidence="7" id="KW-0808">Transferase</keyword>
<keyword evidence="15" id="KW-1133">Transmembrane helix</keyword>
<evidence type="ECO:0000256" key="3">
    <source>
        <dbReference type="ARBA" id="ARBA00004167"/>
    </source>
</evidence>
<dbReference type="FunFam" id="3.30.200.20:FF:000039">
    <property type="entry name" value="receptor-like protein kinase FERONIA"/>
    <property type="match status" value="1"/>
</dbReference>
<comment type="catalytic activity">
    <reaction evidence="1">
        <text>[protein]-peptidylproline (omega=180) = [protein]-peptidylproline (omega=0)</text>
        <dbReference type="Rhea" id="RHEA:16237"/>
        <dbReference type="Rhea" id="RHEA-COMP:10747"/>
        <dbReference type="Rhea" id="RHEA-COMP:10748"/>
        <dbReference type="ChEBI" id="CHEBI:83833"/>
        <dbReference type="ChEBI" id="CHEBI:83834"/>
        <dbReference type="EC" id="5.2.1.8"/>
    </reaction>
</comment>
<evidence type="ECO:0000256" key="13">
    <source>
        <dbReference type="ARBA" id="ARBA00023186"/>
    </source>
</evidence>
<evidence type="ECO:0000256" key="12">
    <source>
        <dbReference type="ARBA" id="ARBA00023110"/>
    </source>
</evidence>
<dbReference type="PANTHER" id="PTHR47269">
    <property type="entry name" value="PEPTIDYL-PROLYL CIS-TRANS ISOMERASE CYP21-4"/>
    <property type="match status" value="1"/>
</dbReference>
<name>A0AAD3TAT5_NEPGR</name>
<feature type="domain" description="Protein kinase" evidence="16">
    <location>
        <begin position="340"/>
        <end position="649"/>
    </location>
</feature>
<evidence type="ECO:0000259" key="17">
    <source>
        <dbReference type="PROSITE" id="PS50072"/>
    </source>
</evidence>
<keyword evidence="15" id="KW-0472">Membrane</keyword>
<keyword evidence="6" id="KW-0723">Serine/threonine-protein kinase</keyword>
<evidence type="ECO:0000256" key="1">
    <source>
        <dbReference type="ARBA" id="ARBA00000971"/>
    </source>
</evidence>
<dbReference type="GO" id="GO:0004674">
    <property type="term" value="F:protein serine/threonine kinase activity"/>
    <property type="evidence" value="ECO:0007669"/>
    <property type="project" value="UniProtKB-KW"/>
</dbReference>
<comment type="similarity">
    <text evidence="4">Belongs to the cyclophilin-type PPIase family.</text>
</comment>
<evidence type="ECO:0000256" key="10">
    <source>
        <dbReference type="ARBA" id="ARBA00022840"/>
    </source>
</evidence>
<gene>
    <name evidence="18" type="ORF">Nepgr_027591</name>
</gene>
<dbReference type="Gene3D" id="2.40.100.10">
    <property type="entry name" value="Cyclophilin-like"/>
    <property type="match status" value="1"/>
</dbReference>
<sequence>MFGAATLVGFSEQTVDGATENLQTMYRLNVGGNYIPPTNDSAGMLRTWYDDTPYLYGANAGVTSSTSGDGNDAVVRWQKTAKYIAPEDVYRTWRSMGPDPNLTLHYNLTWQFQVDPNFMYLVRLHFCEHLYSKTNQRVFYIYINNQTVIPDGADVIAWAGAKDIPIYEDYAIFVPNGQGDAQIWLALHPKDQSDGDSPPEFYDAILNGLEIFKVNDGNKNLGGPNPVPSGAMLKAEESQRQAFEDDSTKPNLKMIGAASGAAAFGLAAVLCIAMYQKRNRYPRSKSGTSSWLPIYSTSHTQGNKSTTGGGSVASAQVSSDAAANCRHFSLAEIKMATKNFNESHVIGVGGFGKVYRGVIDGKTKVAIKRSNPSSEQGVHEFVTEIEMLSKLRHKHLVSLIGYCEEEGEMALVYDFMAHDREIHAIKPTATVQHLKGLVGEVAAIAFFSLIVLLVLFFIFSTYRHFSHRSVDQGEHGYHTGRKGLNALKKSDVPRYAIINTSKGFITVELFKDGSPEVVDEFINLCQKGYFKGMQFHRVIKNYVIQGGDIHSLGAQEEWTFRGKVYSQLDQSTKHEAFMVGTSKTKRDSKGFELFITTAPIPDLNEKLTLFGRVAKGQDVVQEIEEVDTDEHYQPKTPVGIMDVKLEHKI</sequence>
<dbReference type="PROSITE" id="PS50011">
    <property type="entry name" value="PROTEIN_KINASE_DOM"/>
    <property type="match status" value="1"/>
</dbReference>
<proteinExistence type="inferred from homology"/>
<keyword evidence="9" id="KW-0418">Kinase</keyword>
<keyword evidence="15" id="KW-0812">Transmembrane</keyword>
<keyword evidence="10 14" id="KW-0067">ATP-binding</keyword>
<dbReference type="Pfam" id="PF00160">
    <property type="entry name" value="Pro_isomerase"/>
    <property type="match status" value="1"/>
</dbReference>
<dbReference type="PANTHER" id="PTHR47269:SF1">
    <property type="entry name" value="PEPTIDYL-PROLYL CIS-TRANS ISOMERASE CYP21-4"/>
    <property type="match status" value="1"/>
</dbReference>
<dbReference type="Gene3D" id="3.30.200.20">
    <property type="entry name" value="Phosphorylase Kinase, domain 1"/>
    <property type="match status" value="1"/>
</dbReference>
<dbReference type="InterPro" id="IPR001245">
    <property type="entry name" value="Ser-Thr/Tyr_kinase_cat_dom"/>
</dbReference>
<dbReference type="GO" id="GO:0016020">
    <property type="term" value="C:membrane"/>
    <property type="evidence" value="ECO:0007669"/>
    <property type="project" value="UniProtKB-SubCell"/>
</dbReference>
<dbReference type="AlphaFoldDB" id="A0AAD3TAT5"/>
<dbReference type="Pfam" id="PF07714">
    <property type="entry name" value="PK_Tyr_Ser-Thr"/>
    <property type="match status" value="1"/>
</dbReference>
<comment type="function">
    <text evidence="2">PPIases accelerate the folding of proteins. It catalyzes the cis-trans isomerization of proline imidic peptide bonds in oligopeptides.</text>
</comment>
<dbReference type="EMBL" id="BSYO01000030">
    <property type="protein sequence ID" value="GMH25748.1"/>
    <property type="molecule type" value="Genomic_DNA"/>
</dbReference>
<feature type="transmembrane region" description="Helical" evidence="15">
    <location>
        <begin position="254"/>
        <end position="275"/>
    </location>
</feature>
<evidence type="ECO:0000313" key="18">
    <source>
        <dbReference type="EMBL" id="GMH25748.1"/>
    </source>
</evidence>
<evidence type="ECO:0000256" key="11">
    <source>
        <dbReference type="ARBA" id="ARBA00022946"/>
    </source>
</evidence>
<keyword evidence="12" id="KW-0697">Rotamase</keyword>
<feature type="transmembrane region" description="Helical" evidence="15">
    <location>
        <begin position="441"/>
        <end position="462"/>
    </location>
</feature>
<dbReference type="GO" id="GO:0005524">
    <property type="term" value="F:ATP binding"/>
    <property type="evidence" value="ECO:0007669"/>
    <property type="project" value="UniProtKB-UniRule"/>
</dbReference>
<evidence type="ECO:0000256" key="15">
    <source>
        <dbReference type="SAM" id="Phobius"/>
    </source>
</evidence>
<evidence type="ECO:0000256" key="2">
    <source>
        <dbReference type="ARBA" id="ARBA00002388"/>
    </source>
</evidence>
<dbReference type="InterPro" id="IPR000719">
    <property type="entry name" value="Prot_kinase_dom"/>
</dbReference>